<feature type="compositionally biased region" description="Basic and acidic residues" evidence="1">
    <location>
        <begin position="456"/>
        <end position="465"/>
    </location>
</feature>
<evidence type="ECO:0000313" key="3">
    <source>
        <dbReference type="EMBL" id="KAK4462414.1"/>
    </source>
</evidence>
<gene>
    <name evidence="3" type="ORF">QBC42DRAFT_268037</name>
</gene>
<dbReference type="InterPro" id="IPR038769">
    <property type="entry name" value="MTC4"/>
</dbReference>
<feature type="region of interest" description="Disordered" evidence="1">
    <location>
        <begin position="654"/>
        <end position="721"/>
    </location>
</feature>
<organism evidence="3 4">
    <name type="scientific">Cladorrhinum samala</name>
    <dbReference type="NCBI Taxonomy" id="585594"/>
    <lineage>
        <taxon>Eukaryota</taxon>
        <taxon>Fungi</taxon>
        <taxon>Dikarya</taxon>
        <taxon>Ascomycota</taxon>
        <taxon>Pezizomycotina</taxon>
        <taxon>Sordariomycetes</taxon>
        <taxon>Sordariomycetidae</taxon>
        <taxon>Sordariales</taxon>
        <taxon>Podosporaceae</taxon>
        <taxon>Cladorrhinum</taxon>
    </lineage>
</organism>
<dbReference type="Proteomes" id="UP001321749">
    <property type="component" value="Unassembled WGS sequence"/>
</dbReference>
<feature type="region of interest" description="Disordered" evidence="1">
    <location>
        <begin position="555"/>
        <end position="618"/>
    </location>
</feature>
<feature type="region of interest" description="Disordered" evidence="1">
    <location>
        <begin position="495"/>
        <end position="514"/>
    </location>
</feature>
<dbReference type="EMBL" id="MU864973">
    <property type="protein sequence ID" value="KAK4462414.1"/>
    <property type="molecule type" value="Genomic_DNA"/>
</dbReference>
<name>A0AAV9HRG6_9PEZI</name>
<feature type="compositionally biased region" description="Polar residues" evidence="1">
    <location>
        <begin position="356"/>
        <end position="365"/>
    </location>
</feature>
<dbReference type="AlphaFoldDB" id="A0AAV9HRG6"/>
<keyword evidence="2" id="KW-1133">Transmembrane helix</keyword>
<dbReference type="PANTHER" id="PTHR38426:SF1">
    <property type="entry name" value="MAINTENANCE OF TELOMERE CAPPING PROTEIN 4"/>
    <property type="match status" value="1"/>
</dbReference>
<feature type="compositionally biased region" description="Basic residues" evidence="1">
    <location>
        <begin position="683"/>
        <end position="693"/>
    </location>
</feature>
<reference evidence="3" key="1">
    <citation type="journal article" date="2023" name="Mol. Phylogenet. Evol.">
        <title>Genome-scale phylogeny and comparative genomics of the fungal order Sordariales.</title>
        <authorList>
            <person name="Hensen N."/>
            <person name="Bonometti L."/>
            <person name="Westerberg I."/>
            <person name="Brannstrom I.O."/>
            <person name="Guillou S."/>
            <person name="Cros-Aarteil S."/>
            <person name="Calhoun S."/>
            <person name="Haridas S."/>
            <person name="Kuo A."/>
            <person name="Mondo S."/>
            <person name="Pangilinan J."/>
            <person name="Riley R."/>
            <person name="LaButti K."/>
            <person name="Andreopoulos B."/>
            <person name="Lipzen A."/>
            <person name="Chen C."/>
            <person name="Yan M."/>
            <person name="Daum C."/>
            <person name="Ng V."/>
            <person name="Clum A."/>
            <person name="Steindorff A."/>
            <person name="Ohm R.A."/>
            <person name="Martin F."/>
            <person name="Silar P."/>
            <person name="Natvig D.O."/>
            <person name="Lalanne C."/>
            <person name="Gautier V."/>
            <person name="Ament-Velasquez S.L."/>
            <person name="Kruys A."/>
            <person name="Hutchinson M.I."/>
            <person name="Powell A.J."/>
            <person name="Barry K."/>
            <person name="Miller A.N."/>
            <person name="Grigoriev I.V."/>
            <person name="Debuchy R."/>
            <person name="Gladieux P."/>
            <person name="Hiltunen Thoren M."/>
            <person name="Johannesson H."/>
        </authorList>
    </citation>
    <scope>NUCLEOTIDE SEQUENCE</scope>
    <source>
        <strain evidence="3">PSN324</strain>
    </source>
</reference>
<dbReference type="PANTHER" id="PTHR38426">
    <property type="entry name" value="MAINTENANCE OF TELOMERE CAPPING PROTEIN 4"/>
    <property type="match status" value="1"/>
</dbReference>
<feature type="compositionally biased region" description="Polar residues" evidence="1">
    <location>
        <begin position="329"/>
        <end position="339"/>
    </location>
</feature>
<feature type="region of interest" description="Disordered" evidence="1">
    <location>
        <begin position="288"/>
        <end position="389"/>
    </location>
</feature>
<evidence type="ECO:0000256" key="1">
    <source>
        <dbReference type="SAM" id="MobiDB-lite"/>
    </source>
</evidence>
<keyword evidence="2" id="KW-0812">Transmembrane</keyword>
<accession>A0AAV9HRG6</accession>
<feature type="transmembrane region" description="Helical" evidence="2">
    <location>
        <begin position="1013"/>
        <end position="1033"/>
    </location>
</feature>
<feature type="region of interest" description="Disordered" evidence="1">
    <location>
        <begin position="432"/>
        <end position="484"/>
    </location>
</feature>
<feature type="region of interest" description="Disordered" evidence="1">
    <location>
        <begin position="53"/>
        <end position="73"/>
    </location>
</feature>
<protein>
    <submittedName>
        <fullName evidence="3">Uncharacterized protein</fullName>
    </submittedName>
</protein>
<feature type="region of interest" description="Disordered" evidence="1">
    <location>
        <begin position="753"/>
        <end position="791"/>
    </location>
</feature>
<keyword evidence="4" id="KW-1185">Reference proteome</keyword>
<sequence length="1035" mass="115045">MDIESAQIVNMALNLSESRRLASRRSVAQTAPPKLTPLIDSATGGTLRQHLQQQRRLSRTISPRPDRSPRVASGRVLTPLQSAFEPEGSYRYHFSQSTLDRAQKAKIYLELMAQYRRVLEFLPPLEVSRTKLPAASPPETPNDSVQVFRLSSNDSDAHKVGRPYNPLQYIRNRKVRARERKAIDGAGQGFNEVIRVSEWVDEVAKWVATGQSRTPGNPALPTFFGVQISSLQSSPPSINSRAAVTPAKPKRPRVDWAIEPADMIADIYWLELDDNKKLIEDRHWRRVFPQGPHSTRPLSRDDMQHMATPGSNKDSSEWLAPSDKGQAEQPASKSDQDVLSSAKDRAQQRLRALKGSSHSRQSSMVHNRDLLHINRGSMSESSDTDTDRRRRLRTVLEKQMEDMIAKEQMDIETQAPYDHAALRMKFASISPMTPERDPAFTSPDANSSTGHRRKDSRVDFSDLESKNMGLKQRPAPGQSSGRASLEVLSRGRQFSVDYESSQPNSPDIRPRDGGLLPVIGMDLSPFSSRPSSPSRNPLTKVKSIFRERSKERVNDACASAEDFETPAPKSHNPVSSPEADSSVVSSPDRRISRSPLGRIVTRGTDLTHRSHKSTGSVKLRAEDVGGGFRSLFRGPRIDTVLRSGVSKLGDMVWRKDPGAVDDQDSSTSSSSSSEDSEDEARGRSRGPRILRRTNGRDPSAQNGKGSLEPTPELPQFVSTTGYAMSPDGKLVVHPPAQPLSRRSSRFDLLKPPRIDVHSASPSQSPPPLADRKHEPGASGTELQKLTDTEVDESRQVEIIDADTAPSFHQQQSFSSAHSARHWSIANRGSSVSAPTSAISKRELARLRALILSSGIQATEIDRRAKEAPPFACPKSTPPEIARLCPGPASQMTCYPLAARALVASIETSATEFDTVSFRFAFERAPSLERRVEELRLKLAGELTDLTHGATDQADEANHDLASGQRIKVKAAVDHIQKMLRRRRRRFRWVRRAGWLGVEWVLVGFMWWVWFVVMIARIFVGVAKGVLGFGRWLLWL</sequence>
<reference evidence="3" key="2">
    <citation type="submission" date="2023-06" db="EMBL/GenBank/DDBJ databases">
        <authorList>
            <consortium name="Lawrence Berkeley National Laboratory"/>
            <person name="Mondo S.J."/>
            <person name="Hensen N."/>
            <person name="Bonometti L."/>
            <person name="Westerberg I."/>
            <person name="Brannstrom I.O."/>
            <person name="Guillou S."/>
            <person name="Cros-Aarteil S."/>
            <person name="Calhoun S."/>
            <person name="Haridas S."/>
            <person name="Kuo A."/>
            <person name="Pangilinan J."/>
            <person name="Riley R."/>
            <person name="Labutti K."/>
            <person name="Andreopoulos B."/>
            <person name="Lipzen A."/>
            <person name="Chen C."/>
            <person name="Yanf M."/>
            <person name="Daum C."/>
            <person name="Ng V."/>
            <person name="Clum A."/>
            <person name="Steindorff A."/>
            <person name="Ohm R."/>
            <person name="Martin F."/>
            <person name="Silar P."/>
            <person name="Natvig D."/>
            <person name="Lalanne C."/>
            <person name="Gautier V."/>
            <person name="Ament-Velasquez S.L."/>
            <person name="Kruys A."/>
            <person name="Hutchinson M.I."/>
            <person name="Powell A.J."/>
            <person name="Barry K."/>
            <person name="Miller A.N."/>
            <person name="Grigoriev I.V."/>
            <person name="Debuchy R."/>
            <person name="Gladieux P."/>
            <person name="Thoren M.H."/>
            <person name="Johannesson H."/>
        </authorList>
    </citation>
    <scope>NUCLEOTIDE SEQUENCE</scope>
    <source>
        <strain evidence="3">PSN324</strain>
    </source>
</reference>
<feature type="compositionally biased region" description="Low complexity" evidence="1">
    <location>
        <begin position="573"/>
        <end position="586"/>
    </location>
</feature>
<proteinExistence type="predicted"/>
<feature type="transmembrane region" description="Helical" evidence="2">
    <location>
        <begin position="988"/>
        <end position="1007"/>
    </location>
</feature>
<comment type="caution">
    <text evidence="3">The sequence shown here is derived from an EMBL/GenBank/DDBJ whole genome shotgun (WGS) entry which is preliminary data.</text>
</comment>
<evidence type="ECO:0000256" key="2">
    <source>
        <dbReference type="SAM" id="Phobius"/>
    </source>
</evidence>
<evidence type="ECO:0000313" key="4">
    <source>
        <dbReference type="Proteomes" id="UP001321749"/>
    </source>
</evidence>
<keyword evidence="2" id="KW-0472">Membrane</keyword>